<evidence type="ECO:0000313" key="2">
    <source>
        <dbReference type="EMBL" id="GER39626.1"/>
    </source>
</evidence>
<proteinExistence type="predicted"/>
<keyword evidence="1" id="KW-0472">Membrane</keyword>
<sequence length="124" mass="14068">MQNKILNLRDLTREPPEKTTVNEPLSREILLARSAVYSASATARSSSVSNTWTFPLLFGVTISAIDAFVLLFETFDFSRRELKSCLTVKIREMFAGGDRVKEGYERSRRLAEAARQVEMAIHKI</sequence>
<keyword evidence="1" id="KW-0812">Transmembrane</keyword>
<evidence type="ECO:0000313" key="3">
    <source>
        <dbReference type="Proteomes" id="UP000325081"/>
    </source>
</evidence>
<reference evidence="3" key="1">
    <citation type="journal article" date="2019" name="Curr. Biol.">
        <title>Genome Sequence of Striga asiatica Provides Insight into the Evolution of Plant Parasitism.</title>
        <authorList>
            <person name="Yoshida S."/>
            <person name="Kim S."/>
            <person name="Wafula E.K."/>
            <person name="Tanskanen J."/>
            <person name="Kim Y.M."/>
            <person name="Honaas L."/>
            <person name="Yang Z."/>
            <person name="Spallek T."/>
            <person name="Conn C.E."/>
            <person name="Ichihashi Y."/>
            <person name="Cheong K."/>
            <person name="Cui S."/>
            <person name="Der J.P."/>
            <person name="Gundlach H."/>
            <person name="Jiao Y."/>
            <person name="Hori C."/>
            <person name="Ishida J.K."/>
            <person name="Kasahara H."/>
            <person name="Kiba T."/>
            <person name="Kim M.S."/>
            <person name="Koo N."/>
            <person name="Laohavisit A."/>
            <person name="Lee Y.H."/>
            <person name="Lumba S."/>
            <person name="McCourt P."/>
            <person name="Mortimer J.C."/>
            <person name="Mutuku J.M."/>
            <person name="Nomura T."/>
            <person name="Sasaki-Sekimoto Y."/>
            <person name="Seto Y."/>
            <person name="Wang Y."/>
            <person name="Wakatake T."/>
            <person name="Sakakibara H."/>
            <person name="Demura T."/>
            <person name="Yamaguchi S."/>
            <person name="Yoneyama K."/>
            <person name="Manabe R.I."/>
            <person name="Nelson D.C."/>
            <person name="Schulman A.H."/>
            <person name="Timko M.P."/>
            <person name="dePamphilis C.W."/>
            <person name="Choi D."/>
            <person name="Shirasu K."/>
        </authorList>
    </citation>
    <scope>NUCLEOTIDE SEQUENCE [LARGE SCALE GENOMIC DNA]</scope>
    <source>
        <strain evidence="3">cv. UVA1</strain>
    </source>
</reference>
<keyword evidence="1" id="KW-1133">Transmembrane helix</keyword>
<keyword evidence="3" id="KW-1185">Reference proteome</keyword>
<gene>
    <name evidence="2" type="ORF">STAS_16254</name>
</gene>
<comment type="caution">
    <text evidence="2">The sequence shown here is derived from an EMBL/GenBank/DDBJ whole genome shotgun (WGS) entry which is preliminary data.</text>
</comment>
<protein>
    <submittedName>
        <fullName evidence="2">NAD(P)H-quinone oxidoreductase subunit K</fullName>
    </submittedName>
</protein>
<accession>A0A5A7Q401</accession>
<feature type="transmembrane region" description="Helical" evidence="1">
    <location>
        <begin position="52"/>
        <end position="72"/>
    </location>
</feature>
<dbReference type="AlphaFoldDB" id="A0A5A7Q401"/>
<dbReference type="EMBL" id="BKCP01005727">
    <property type="protein sequence ID" value="GER39626.1"/>
    <property type="molecule type" value="Genomic_DNA"/>
</dbReference>
<name>A0A5A7Q401_STRAF</name>
<organism evidence="2 3">
    <name type="scientific">Striga asiatica</name>
    <name type="common">Asiatic witchweed</name>
    <name type="synonym">Buchnera asiatica</name>
    <dbReference type="NCBI Taxonomy" id="4170"/>
    <lineage>
        <taxon>Eukaryota</taxon>
        <taxon>Viridiplantae</taxon>
        <taxon>Streptophyta</taxon>
        <taxon>Embryophyta</taxon>
        <taxon>Tracheophyta</taxon>
        <taxon>Spermatophyta</taxon>
        <taxon>Magnoliopsida</taxon>
        <taxon>eudicotyledons</taxon>
        <taxon>Gunneridae</taxon>
        <taxon>Pentapetalae</taxon>
        <taxon>asterids</taxon>
        <taxon>lamiids</taxon>
        <taxon>Lamiales</taxon>
        <taxon>Orobanchaceae</taxon>
        <taxon>Buchnereae</taxon>
        <taxon>Striga</taxon>
    </lineage>
</organism>
<evidence type="ECO:0000256" key="1">
    <source>
        <dbReference type="SAM" id="Phobius"/>
    </source>
</evidence>
<dbReference type="Proteomes" id="UP000325081">
    <property type="component" value="Unassembled WGS sequence"/>
</dbReference>